<evidence type="ECO:0000313" key="3">
    <source>
        <dbReference type="Proteomes" id="UP001228690"/>
    </source>
</evidence>
<organism evidence="2 3">
    <name type="scientific">Candidatus Haliotispira prima</name>
    <dbReference type="NCBI Taxonomy" id="3034016"/>
    <lineage>
        <taxon>Bacteria</taxon>
        <taxon>Pseudomonadati</taxon>
        <taxon>Spirochaetota</taxon>
        <taxon>Spirochaetia</taxon>
        <taxon>Spirochaetales</taxon>
        <taxon>Spirochaetaceae</taxon>
        <taxon>Candidatus Haliotispira</taxon>
    </lineage>
</organism>
<name>A0ABY8MI45_9SPIO</name>
<proteinExistence type="predicted"/>
<feature type="region of interest" description="Disordered" evidence="1">
    <location>
        <begin position="555"/>
        <end position="607"/>
    </location>
</feature>
<dbReference type="EMBL" id="CP123443">
    <property type="protein sequence ID" value="WGK69664.1"/>
    <property type="molecule type" value="Genomic_DNA"/>
</dbReference>
<gene>
    <name evidence="2" type="ORF">P0082_02030</name>
</gene>
<accession>A0ABY8MI45</accession>
<keyword evidence="3" id="KW-1185">Reference proteome</keyword>
<reference evidence="2 3" key="1">
    <citation type="submission" date="2023-04" db="EMBL/GenBank/DDBJ databases">
        <title>Spirochaete genome identified in red abalone sample constitutes a novel genus.</title>
        <authorList>
            <person name="Sharma S.P."/>
            <person name="Purcell C.M."/>
            <person name="Hyde J.R."/>
            <person name="Severin A.J."/>
        </authorList>
    </citation>
    <scope>NUCLEOTIDE SEQUENCE [LARGE SCALE GENOMIC DNA]</scope>
    <source>
        <strain evidence="2 3">SP-2023</strain>
    </source>
</reference>
<evidence type="ECO:0000256" key="1">
    <source>
        <dbReference type="SAM" id="MobiDB-lite"/>
    </source>
</evidence>
<sequence length="607" mass="68227">MLFSLSAVFWLSSCQKSDPFDQSLNVYVENPALFYALSVYQQKVDSSPVSIHLSQGLDMFFQLSGGERPVDAADAKNAEGPPRIIRTQKKQNGLDDSVRRLALGGGLFLSSELMQLQKPELYLENLPEEFRYRNLNQESPVSAETYVIESGPAGQNTVSGPHLSPVLIFPALFEITAPEGPIGLDRPNGTGVSERPKDPLLRNLSEFQPARLLSPEWLKEQLLEAPSRSSAEKNSDSEKRYVWPQTPRQVLLEYLKTTPLRILFGPQGFEFEEDQLSEQLRQFIRSYRELFQGENVVGTALGRTALGTNRGKDLGTDFETNQGQASNAKTGEYAVPGVGDFAGAEMQLKETLRSLGIRFARQQQELYQDVRKNYLLGYRGPEAKILPESYPYLYLGGQSEKPADQSEESEGTRPILRLQLDKVLWAGLSKGLSEEHHRQALKFLAWLQSREGQRILQQELPRMDSESTLGLYRGLSLYPGVNELFWQNLGLDWPSRFDIYWQLPHTPVQWKPELFHGLSLEQERLYRRHSALSLIHSFLLPYLFLPEGRSLASWQGGEVSEKDPKKGSKKSTKEGSGGSTGSRVEGSGAGDVPGYDGPDWSLWLRPD</sequence>
<dbReference type="RefSeq" id="WP_326927850.1">
    <property type="nucleotide sequence ID" value="NZ_CP123443.1"/>
</dbReference>
<evidence type="ECO:0000313" key="2">
    <source>
        <dbReference type="EMBL" id="WGK69664.1"/>
    </source>
</evidence>
<dbReference type="Proteomes" id="UP001228690">
    <property type="component" value="Chromosome"/>
</dbReference>
<protein>
    <submittedName>
        <fullName evidence="2">Uncharacterized protein</fullName>
    </submittedName>
</protein>